<name>A0A1L5FC03_CLOKL</name>
<dbReference type="Proteomes" id="UP000184604">
    <property type="component" value="Chromosome"/>
</dbReference>
<reference evidence="1 2" key="1">
    <citation type="submission" date="2016-12" db="EMBL/GenBank/DDBJ databases">
        <title>Complete genome sequence of Clostridium kluyveri JZZ isolated from the pit mud of a Chinese flavor liquor-making factory.</title>
        <authorList>
            <person name="Wang Y."/>
        </authorList>
    </citation>
    <scope>NUCLEOTIDE SEQUENCE [LARGE SCALE GENOMIC DNA]</scope>
    <source>
        <strain evidence="1 2">JZZ</strain>
    </source>
</reference>
<dbReference type="EMBL" id="CP018335">
    <property type="protein sequence ID" value="APM40539.1"/>
    <property type="molecule type" value="Genomic_DNA"/>
</dbReference>
<evidence type="ECO:0000313" key="2">
    <source>
        <dbReference type="Proteomes" id="UP000184604"/>
    </source>
</evidence>
<evidence type="ECO:0000313" key="1">
    <source>
        <dbReference type="EMBL" id="APM40539.1"/>
    </source>
</evidence>
<proteinExistence type="predicted"/>
<dbReference type="OrthoDB" id="89089at2"/>
<organism evidence="1 2">
    <name type="scientific">Clostridium kluyveri</name>
    <dbReference type="NCBI Taxonomy" id="1534"/>
    <lineage>
        <taxon>Bacteria</taxon>
        <taxon>Bacillati</taxon>
        <taxon>Bacillota</taxon>
        <taxon>Clostridia</taxon>
        <taxon>Eubacteriales</taxon>
        <taxon>Clostridiaceae</taxon>
        <taxon>Clostridium</taxon>
    </lineage>
</organism>
<dbReference type="Pfam" id="PF10934">
    <property type="entry name" value="Sheath_initiator"/>
    <property type="match status" value="1"/>
</dbReference>
<dbReference type="InterPro" id="IPR020288">
    <property type="entry name" value="Sheath_initiator"/>
</dbReference>
<sequence length="152" mass="17113">MQGGKLMSILPQFDVNIDNVINQSIENSSSTVTTPKEYAWDFENDDFLLKDGKFVIVEGKEALKIWIWKALNTVKMNYSIYSDNYGHDLDSLIGQGFSSGLIESEARRIVWECISLNHHITGMQNFTTAYDGDTLTVSFTALTDQGEVDMDV</sequence>
<evidence type="ECO:0008006" key="3">
    <source>
        <dbReference type="Google" id="ProtNLM"/>
    </source>
</evidence>
<protein>
    <recommendedName>
        <fullName evidence="3">DUF2634 domain-containing protein</fullName>
    </recommendedName>
</protein>
<accession>A0A1L5FC03</accession>
<gene>
    <name evidence="1" type="ORF">BS101_18310</name>
</gene>
<dbReference type="AlphaFoldDB" id="A0A1L5FC03"/>